<protein>
    <submittedName>
        <fullName evidence="1">Uncharacterized protein</fullName>
    </submittedName>
</protein>
<comment type="caution">
    <text evidence="1">The sequence shown here is derived from an EMBL/GenBank/DDBJ whole genome shotgun (WGS) entry which is preliminary data.</text>
</comment>
<accession>A0ABS8N053</accession>
<proteinExistence type="predicted"/>
<keyword evidence="2" id="KW-1185">Reference proteome</keyword>
<dbReference type="EMBL" id="JAJJMO010000001">
    <property type="protein sequence ID" value="MCC9074382.1"/>
    <property type="molecule type" value="Genomic_DNA"/>
</dbReference>
<sequence>MKTEEKELLNSLFKHISKVSYFDKLKEVEGNQNHYTVAINTSSYNELNLMVCDILKVCILALDTESPHISSLIPNPEINIIRLLELSLQLMPNELELLDELHETHLKFKKIKSESEVS</sequence>
<name>A0ABS8N053_9FLAO</name>
<reference evidence="1" key="1">
    <citation type="submission" date="2021-11" db="EMBL/GenBank/DDBJ databases">
        <title>Description of novel Flavobacterium species.</title>
        <authorList>
            <person name="Saticioglu I.B."/>
            <person name="Ay H."/>
            <person name="Altun S."/>
            <person name="Duman M."/>
        </authorList>
    </citation>
    <scope>NUCLEOTIDE SEQUENCE</scope>
    <source>
        <strain evidence="1">F-65</strain>
    </source>
</reference>
<dbReference type="Proteomes" id="UP001430919">
    <property type="component" value="Unassembled WGS sequence"/>
</dbReference>
<evidence type="ECO:0000313" key="1">
    <source>
        <dbReference type="EMBL" id="MCC9074382.1"/>
    </source>
</evidence>
<evidence type="ECO:0000313" key="2">
    <source>
        <dbReference type="Proteomes" id="UP001430919"/>
    </source>
</evidence>
<gene>
    <name evidence="1" type="ORF">LNQ49_22570</name>
</gene>
<dbReference type="RefSeq" id="WP_229991193.1">
    <property type="nucleotide sequence ID" value="NZ_JAJJMO010000001.1"/>
</dbReference>
<organism evidence="1 2">
    <name type="scientific">Flavobacterium pisciphilum</name>
    <dbReference type="NCBI Taxonomy" id="2893755"/>
    <lineage>
        <taxon>Bacteria</taxon>
        <taxon>Pseudomonadati</taxon>
        <taxon>Bacteroidota</taxon>
        <taxon>Flavobacteriia</taxon>
        <taxon>Flavobacteriales</taxon>
        <taxon>Flavobacteriaceae</taxon>
        <taxon>Flavobacterium</taxon>
    </lineage>
</organism>